<dbReference type="KEGG" id="nyu:D7D52_36525"/>
<proteinExistence type="predicted"/>
<dbReference type="AlphaFoldDB" id="A0A386ZLU0"/>
<evidence type="ECO:0000313" key="1">
    <source>
        <dbReference type="EMBL" id="AYF78426.1"/>
    </source>
</evidence>
<dbReference type="Proteomes" id="UP000267164">
    <property type="component" value="Chromosome"/>
</dbReference>
<dbReference type="RefSeq" id="WP_120743509.1">
    <property type="nucleotide sequence ID" value="NZ_CP032568.1"/>
</dbReference>
<sequence length="386" mass="43579">MGDYGPEPKSYPQLPGPARFIATVVADLEEGKTVVIVFPDTVVDSGVAEAVLDEIHSAGSVREYCVVDPGKPFHARIIETFSLDPVADRDFDDWQSIIRWEAWHGSWVFVPSWDHPDTADILARWPAQVHGSGLTPADCPKLVIGLRLSDIARAAVDRIDRTHIKVRWWWGVLDHLDTQTRLAAVADRRLNPLDAAVITELAVWDLGCVDYLVENWDRTSEGLPVAVRAYQQHAPAACHTAIDSTDRRPTDAPPARQEQAWRAGLLDQWGYSTNAGPRILDHAAIRRRLWLAHNRALTAYIDEERSHYDSLIRKRAPQRALDGLDRRSDDIIEIGSLAWLVSTGRVSLRTEDRERLYAFRDLRNSLAHRTPVNDGLRIRIVRYLGL</sequence>
<dbReference type="EMBL" id="CP032568">
    <property type="protein sequence ID" value="AYF78426.1"/>
    <property type="molecule type" value="Genomic_DNA"/>
</dbReference>
<organism evidence="1 2">
    <name type="scientific">Nocardia yunnanensis</name>
    <dbReference type="NCBI Taxonomy" id="2382165"/>
    <lineage>
        <taxon>Bacteria</taxon>
        <taxon>Bacillati</taxon>
        <taxon>Actinomycetota</taxon>
        <taxon>Actinomycetes</taxon>
        <taxon>Mycobacteriales</taxon>
        <taxon>Nocardiaceae</taxon>
        <taxon>Nocardia</taxon>
    </lineage>
</organism>
<protein>
    <submittedName>
        <fullName evidence="1">Uncharacterized protein</fullName>
    </submittedName>
</protein>
<accession>A0A386ZLU0</accession>
<keyword evidence="2" id="KW-1185">Reference proteome</keyword>
<evidence type="ECO:0000313" key="2">
    <source>
        <dbReference type="Proteomes" id="UP000267164"/>
    </source>
</evidence>
<gene>
    <name evidence="1" type="ORF">D7D52_36525</name>
</gene>
<reference evidence="1 2" key="1">
    <citation type="submission" date="2018-09" db="EMBL/GenBank/DDBJ databases">
        <title>Nocardia yunnanensis sp. nov., an actinomycete isolated from a soil sample.</title>
        <authorList>
            <person name="Zhang J."/>
        </authorList>
    </citation>
    <scope>NUCLEOTIDE SEQUENCE [LARGE SCALE GENOMIC DNA]</scope>
    <source>
        <strain evidence="1 2">CFHS0054</strain>
    </source>
</reference>
<name>A0A386ZLU0_9NOCA</name>
<dbReference type="OrthoDB" id="3678450at2"/>